<name>A0AAV7MTU7_PLEWA</name>
<evidence type="ECO:0000313" key="2">
    <source>
        <dbReference type="Proteomes" id="UP001066276"/>
    </source>
</evidence>
<dbReference type="Proteomes" id="UP001066276">
    <property type="component" value="Chromosome 9"/>
</dbReference>
<dbReference type="EMBL" id="JANPWB010000013">
    <property type="protein sequence ID" value="KAJ1107176.1"/>
    <property type="molecule type" value="Genomic_DNA"/>
</dbReference>
<comment type="caution">
    <text evidence="1">The sequence shown here is derived from an EMBL/GenBank/DDBJ whole genome shotgun (WGS) entry which is preliminary data.</text>
</comment>
<evidence type="ECO:0000313" key="1">
    <source>
        <dbReference type="EMBL" id="KAJ1107176.1"/>
    </source>
</evidence>
<reference evidence="1" key="1">
    <citation type="journal article" date="2022" name="bioRxiv">
        <title>Sequencing and chromosome-scale assembly of the giantPleurodeles waltlgenome.</title>
        <authorList>
            <person name="Brown T."/>
            <person name="Elewa A."/>
            <person name="Iarovenko S."/>
            <person name="Subramanian E."/>
            <person name="Araus A.J."/>
            <person name="Petzold A."/>
            <person name="Susuki M."/>
            <person name="Suzuki K.-i.T."/>
            <person name="Hayashi T."/>
            <person name="Toyoda A."/>
            <person name="Oliveira C."/>
            <person name="Osipova E."/>
            <person name="Leigh N.D."/>
            <person name="Simon A."/>
            <person name="Yun M.H."/>
        </authorList>
    </citation>
    <scope>NUCLEOTIDE SEQUENCE</scope>
    <source>
        <strain evidence="1">20211129_DDA</strain>
        <tissue evidence="1">Liver</tissue>
    </source>
</reference>
<proteinExistence type="predicted"/>
<dbReference type="AlphaFoldDB" id="A0AAV7MTU7"/>
<organism evidence="1 2">
    <name type="scientific">Pleurodeles waltl</name>
    <name type="common">Iberian ribbed newt</name>
    <dbReference type="NCBI Taxonomy" id="8319"/>
    <lineage>
        <taxon>Eukaryota</taxon>
        <taxon>Metazoa</taxon>
        <taxon>Chordata</taxon>
        <taxon>Craniata</taxon>
        <taxon>Vertebrata</taxon>
        <taxon>Euteleostomi</taxon>
        <taxon>Amphibia</taxon>
        <taxon>Batrachia</taxon>
        <taxon>Caudata</taxon>
        <taxon>Salamandroidea</taxon>
        <taxon>Salamandridae</taxon>
        <taxon>Pleurodelinae</taxon>
        <taxon>Pleurodeles</taxon>
    </lineage>
</organism>
<accession>A0AAV7MTU7</accession>
<sequence>MDPKVVRGSRVKLGTQDLRLSFLPCRGGAYRSSSNDRTGGQATTRAEVAQEAMESNHTVMDQNSVLEELASLERQIGVLSVNSQSMQNILNKIAAGKARVMQLYVHQDVIKTQTRRQESYELSEKEVVVTPQLALLGFDDAEYPSQLRRFLFLAMSVTRCCIALDWLEPTPPSFNRWVARLSSMYYFEKNCYAIKRANRRRIGNSIWVPFA</sequence>
<keyword evidence="2" id="KW-1185">Reference proteome</keyword>
<protein>
    <submittedName>
        <fullName evidence="1">Uncharacterized protein</fullName>
    </submittedName>
</protein>
<gene>
    <name evidence="1" type="ORF">NDU88_004569</name>
</gene>